<feature type="signal peptide" evidence="1">
    <location>
        <begin position="1"/>
        <end position="17"/>
    </location>
</feature>
<evidence type="ECO:0000256" key="1">
    <source>
        <dbReference type="SAM" id="SignalP"/>
    </source>
</evidence>
<keyword evidence="1" id="KW-0732">Signal</keyword>
<organism evidence="2 3">
    <name type="scientific">Hyaloscypha variabilis (strain UAMH 11265 / GT02V1 / F)</name>
    <name type="common">Meliniomyces variabilis</name>
    <dbReference type="NCBI Taxonomy" id="1149755"/>
    <lineage>
        <taxon>Eukaryota</taxon>
        <taxon>Fungi</taxon>
        <taxon>Dikarya</taxon>
        <taxon>Ascomycota</taxon>
        <taxon>Pezizomycotina</taxon>
        <taxon>Leotiomycetes</taxon>
        <taxon>Helotiales</taxon>
        <taxon>Hyaloscyphaceae</taxon>
        <taxon>Hyaloscypha</taxon>
        <taxon>Hyaloscypha variabilis</taxon>
    </lineage>
</organism>
<proteinExistence type="predicted"/>
<protein>
    <submittedName>
        <fullName evidence="2">Uncharacterized protein</fullName>
    </submittedName>
</protein>
<dbReference type="EMBL" id="KZ613980">
    <property type="protein sequence ID" value="PMD28942.1"/>
    <property type="molecule type" value="Genomic_DNA"/>
</dbReference>
<dbReference type="Proteomes" id="UP000235786">
    <property type="component" value="Unassembled WGS sequence"/>
</dbReference>
<sequence>MSCACLAALCCMQEICCRVRVVLVTLSLTQIGRLSCTAQLLDDAHLWRLRTFSSLLASAHEPFLFQSIQSHPSQRFRHHSTCTSPAHSQNFPPSLIFLFKKKPMDNNKSHAFQETNSPITSALILSETRRSTHRSRRRATPPLLAPHGVHVTQQNLDPACMALCIGENWYIMYEVEERGAVMRHACLRLLAGSETGYFEFPSFLLSLLIHALSSFELAGDDYSQALQFRTISFRDFMTSFASFTKEEGKFAGHETAV</sequence>
<reference evidence="2 3" key="1">
    <citation type="submission" date="2016-04" db="EMBL/GenBank/DDBJ databases">
        <title>A degradative enzymes factory behind the ericoid mycorrhizal symbiosis.</title>
        <authorList>
            <consortium name="DOE Joint Genome Institute"/>
            <person name="Martino E."/>
            <person name="Morin E."/>
            <person name="Grelet G."/>
            <person name="Kuo A."/>
            <person name="Kohler A."/>
            <person name="Daghino S."/>
            <person name="Barry K."/>
            <person name="Choi C."/>
            <person name="Cichocki N."/>
            <person name="Clum A."/>
            <person name="Copeland A."/>
            <person name="Hainaut M."/>
            <person name="Haridas S."/>
            <person name="Labutti K."/>
            <person name="Lindquist E."/>
            <person name="Lipzen A."/>
            <person name="Khouja H.-R."/>
            <person name="Murat C."/>
            <person name="Ohm R."/>
            <person name="Olson A."/>
            <person name="Spatafora J."/>
            <person name="Veneault-Fourrey C."/>
            <person name="Henrissat B."/>
            <person name="Grigoriev I."/>
            <person name="Martin F."/>
            <person name="Perotto S."/>
        </authorList>
    </citation>
    <scope>NUCLEOTIDE SEQUENCE [LARGE SCALE GENOMIC DNA]</scope>
    <source>
        <strain evidence="2 3">F</strain>
    </source>
</reference>
<feature type="chain" id="PRO_5014433253" evidence="1">
    <location>
        <begin position="18"/>
        <end position="257"/>
    </location>
</feature>
<gene>
    <name evidence="2" type="ORF">L207DRAFT_264545</name>
</gene>
<dbReference type="AlphaFoldDB" id="A0A2J6QRP7"/>
<evidence type="ECO:0000313" key="3">
    <source>
        <dbReference type="Proteomes" id="UP000235786"/>
    </source>
</evidence>
<keyword evidence="3" id="KW-1185">Reference proteome</keyword>
<accession>A0A2J6QRP7</accession>
<name>A0A2J6QRP7_HYAVF</name>
<evidence type="ECO:0000313" key="2">
    <source>
        <dbReference type="EMBL" id="PMD28942.1"/>
    </source>
</evidence>